<proteinExistence type="predicted"/>
<dbReference type="OrthoDB" id="9780101at2"/>
<dbReference type="STRING" id="1121324.CLIT_2c03420"/>
<dbReference type="Pfam" id="PF07833">
    <property type="entry name" value="Cu_amine_oxidN1"/>
    <property type="match status" value="1"/>
</dbReference>
<comment type="caution">
    <text evidence="2">The sequence shown here is derived from an EMBL/GenBank/DDBJ whole genome shotgun (WGS) entry which is preliminary data.</text>
</comment>
<reference evidence="2 3" key="1">
    <citation type="submission" date="2014-03" db="EMBL/GenBank/DDBJ databases">
        <title>Genome sequence of Clostridium litorale W6, DSM 5388.</title>
        <authorList>
            <person name="Poehlein A."/>
            <person name="Jagirdar A."/>
            <person name="Khonsari B."/>
            <person name="Chibani C.M."/>
            <person name="Gutierrez Gutierrez D.A."/>
            <person name="Davydova E."/>
            <person name="Alghaithi H.S."/>
            <person name="Nair K.P."/>
            <person name="Dhamotharan K."/>
            <person name="Chandran L."/>
            <person name="G W."/>
            <person name="Daniel R."/>
        </authorList>
    </citation>
    <scope>NUCLEOTIDE SEQUENCE [LARGE SCALE GENOMIC DNA]</scope>
    <source>
        <strain evidence="2 3">W6</strain>
    </source>
</reference>
<gene>
    <name evidence="2" type="ORF">CLIT_2c03420</name>
</gene>
<evidence type="ECO:0000259" key="1">
    <source>
        <dbReference type="Pfam" id="PF07833"/>
    </source>
</evidence>
<accession>A0A069RIA7</accession>
<dbReference type="eggNOG" id="COG4191">
    <property type="taxonomic scope" value="Bacteria"/>
</dbReference>
<dbReference type="InterPro" id="IPR029151">
    <property type="entry name" value="Sensor-like_sf"/>
</dbReference>
<sequence>MFYNVNDIVMDGKALHMEQKPFIYEGRTYVYLGDAVRAFGRELEWYGKTGRITMVKPQEESGEIDKSFKIEQYESVVSKIASKLESGWPDDMNAFLKAEMDSYDAGIENIYFADENGNMQIIPSVQLPEGYDPREREWYKVAVEKGIYVSNPYADIINGGEIVSASKTVRSNGKIVGAIGVDFKL</sequence>
<dbReference type="Gene3D" id="3.30.450.20">
    <property type="entry name" value="PAS domain"/>
    <property type="match status" value="1"/>
</dbReference>
<protein>
    <recommendedName>
        <fullName evidence="1">Copper amine oxidase-like N-terminal domain-containing protein</fullName>
    </recommendedName>
</protein>
<dbReference type="InterPro" id="IPR012854">
    <property type="entry name" value="Cu_amine_oxidase-like_N"/>
</dbReference>
<dbReference type="AlphaFoldDB" id="A0A069RIA7"/>
<evidence type="ECO:0000313" key="2">
    <source>
        <dbReference type="EMBL" id="KDR96736.1"/>
    </source>
</evidence>
<dbReference type="EMBL" id="JJMM01000002">
    <property type="protein sequence ID" value="KDR96736.1"/>
    <property type="molecule type" value="Genomic_DNA"/>
</dbReference>
<keyword evidence="3" id="KW-1185">Reference proteome</keyword>
<dbReference type="Pfam" id="PF22673">
    <property type="entry name" value="MCP-like_PDC_1"/>
    <property type="match status" value="1"/>
</dbReference>
<dbReference type="CDD" id="cd12913">
    <property type="entry name" value="PDC1_MCP_like"/>
    <property type="match status" value="1"/>
</dbReference>
<dbReference type="SUPFAM" id="SSF55383">
    <property type="entry name" value="Copper amine oxidase, domain N"/>
    <property type="match status" value="1"/>
</dbReference>
<dbReference type="RefSeq" id="WP_038261357.1">
    <property type="nucleotide sequence ID" value="NZ_FSRH01000001.1"/>
</dbReference>
<evidence type="ECO:0000313" key="3">
    <source>
        <dbReference type="Proteomes" id="UP000027946"/>
    </source>
</evidence>
<dbReference type="InterPro" id="IPR036582">
    <property type="entry name" value="Mao_N_sf"/>
</dbReference>
<dbReference type="Proteomes" id="UP000027946">
    <property type="component" value="Unassembled WGS sequence"/>
</dbReference>
<dbReference type="SUPFAM" id="SSF103190">
    <property type="entry name" value="Sensory domain-like"/>
    <property type="match status" value="1"/>
</dbReference>
<name>A0A069RIA7_PEPLI</name>
<feature type="domain" description="Copper amine oxidase-like N-terminal" evidence="1">
    <location>
        <begin position="9"/>
        <end position="59"/>
    </location>
</feature>
<organism evidence="2 3">
    <name type="scientific">Peptoclostridium litorale DSM 5388</name>
    <dbReference type="NCBI Taxonomy" id="1121324"/>
    <lineage>
        <taxon>Bacteria</taxon>
        <taxon>Bacillati</taxon>
        <taxon>Bacillota</taxon>
        <taxon>Clostridia</taxon>
        <taxon>Peptostreptococcales</taxon>
        <taxon>Peptoclostridiaceae</taxon>
        <taxon>Peptoclostridium</taxon>
    </lineage>
</organism>